<dbReference type="Pfam" id="PF13532">
    <property type="entry name" value="2OG-FeII_Oxy_2"/>
    <property type="match status" value="1"/>
</dbReference>
<sequence length="186" mass="21122">MLRYPKSGALLRELFVRLAAEIPWRQESIILYGKCHMQPRLLCWMGDPECAYRYSGILHKPQPWHPLVSGIRAHVEALAGARFNCVLLNHYRDGQDSMGFHADDEPELGAQPVIASLSLGAARAMHLRHRRDRALPTQKLVLADGDLLVMRGNSQCDWKHAIPKSRKALGPRINLTFRLIRFPSLT</sequence>
<evidence type="ECO:0000256" key="3">
    <source>
        <dbReference type="ARBA" id="ARBA00022763"/>
    </source>
</evidence>
<evidence type="ECO:0000256" key="2">
    <source>
        <dbReference type="ARBA" id="ARBA00022723"/>
    </source>
</evidence>
<keyword evidence="11" id="KW-1185">Reference proteome</keyword>
<evidence type="ECO:0000256" key="6">
    <source>
        <dbReference type="ARBA" id="ARBA00023002"/>
    </source>
</evidence>
<dbReference type="InterPro" id="IPR027450">
    <property type="entry name" value="AlkB-like"/>
</dbReference>
<dbReference type="PANTHER" id="PTHR31212">
    <property type="entry name" value="ALPHA-KETOGLUTARATE-DEPENDENT DIOXYGENASE ALKB HOMOLOG 3"/>
    <property type="match status" value="1"/>
</dbReference>
<keyword evidence="3" id="KW-0227">DNA damage</keyword>
<dbReference type="InterPro" id="IPR005123">
    <property type="entry name" value="Oxoglu/Fe-dep_dioxygenase_dom"/>
</dbReference>
<comment type="caution">
    <text evidence="10">The sequence shown here is derived from an EMBL/GenBank/DDBJ whole genome shotgun (WGS) entry which is preliminary data.</text>
</comment>
<keyword evidence="6" id="KW-0560">Oxidoreductase</keyword>
<evidence type="ECO:0000256" key="5">
    <source>
        <dbReference type="ARBA" id="ARBA00022964"/>
    </source>
</evidence>
<dbReference type="FunFam" id="2.60.120.590:FF:000004">
    <property type="entry name" value="DNA oxidative demethylase ALKBH2"/>
    <property type="match status" value="1"/>
</dbReference>
<protein>
    <submittedName>
        <fullName evidence="10">Alpha-ketoglutarate-dependent dioxygenase AlkB</fullName>
    </submittedName>
</protein>
<feature type="domain" description="Fe2OG dioxygenase" evidence="9">
    <location>
        <begin position="82"/>
        <end position="181"/>
    </location>
</feature>
<name>A0A4Q1KGM7_9SPHN</name>
<evidence type="ECO:0000256" key="8">
    <source>
        <dbReference type="ARBA" id="ARBA00023204"/>
    </source>
</evidence>
<dbReference type="Proteomes" id="UP000290958">
    <property type="component" value="Unassembled WGS sequence"/>
</dbReference>
<reference evidence="11" key="1">
    <citation type="submission" date="2019-01" db="EMBL/GenBank/DDBJ databases">
        <title>Cytophagaceae bacterium strain CAR-16.</title>
        <authorList>
            <person name="Chen W.-M."/>
        </authorList>
    </citation>
    <scope>NUCLEOTIDE SEQUENCE [LARGE SCALE GENOMIC DNA]</scope>
    <source>
        <strain evidence="11">CHR27</strain>
    </source>
</reference>
<keyword evidence="8" id="KW-0234">DNA repair</keyword>
<evidence type="ECO:0000313" key="11">
    <source>
        <dbReference type="Proteomes" id="UP000290958"/>
    </source>
</evidence>
<organism evidence="10 11">
    <name type="scientific">Sphingobium fluviale</name>
    <dbReference type="NCBI Taxonomy" id="2506423"/>
    <lineage>
        <taxon>Bacteria</taxon>
        <taxon>Pseudomonadati</taxon>
        <taxon>Pseudomonadota</taxon>
        <taxon>Alphaproteobacteria</taxon>
        <taxon>Sphingomonadales</taxon>
        <taxon>Sphingomonadaceae</taxon>
        <taxon>Sphingobium</taxon>
    </lineage>
</organism>
<keyword evidence="4" id="KW-0460">Magnesium</keyword>
<dbReference type="GO" id="GO:0140097">
    <property type="term" value="F:catalytic activity, acting on DNA"/>
    <property type="evidence" value="ECO:0007669"/>
    <property type="project" value="UniProtKB-ARBA"/>
</dbReference>
<dbReference type="GO" id="GO:0046872">
    <property type="term" value="F:metal ion binding"/>
    <property type="evidence" value="ECO:0007669"/>
    <property type="project" value="UniProtKB-KW"/>
</dbReference>
<dbReference type="GO" id="GO:0016787">
    <property type="term" value="F:hydrolase activity"/>
    <property type="evidence" value="ECO:0007669"/>
    <property type="project" value="UniProtKB-ARBA"/>
</dbReference>
<evidence type="ECO:0000313" key="10">
    <source>
        <dbReference type="EMBL" id="RXR25963.1"/>
    </source>
</evidence>
<dbReference type="Gene3D" id="2.60.120.590">
    <property type="entry name" value="Alpha-ketoglutarate-dependent dioxygenase AlkB-like"/>
    <property type="match status" value="1"/>
</dbReference>
<proteinExistence type="predicted"/>
<keyword evidence="2" id="KW-0479">Metal-binding</keyword>
<dbReference type="GO" id="GO:0006307">
    <property type="term" value="P:DNA alkylation repair"/>
    <property type="evidence" value="ECO:0007669"/>
    <property type="project" value="InterPro"/>
</dbReference>
<evidence type="ECO:0000259" key="9">
    <source>
        <dbReference type="PROSITE" id="PS51471"/>
    </source>
</evidence>
<evidence type="ECO:0000256" key="1">
    <source>
        <dbReference type="ARBA" id="ARBA00001954"/>
    </source>
</evidence>
<comment type="cofactor">
    <cofactor evidence="1">
        <name>Fe(2+)</name>
        <dbReference type="ChEBI" id="CHEBI:29033"/>
    </cofactor>
</comment>
<dbReference type="InterPro" id="IPR037151">
    <property type="entry name" value="AlkB-like_sf"/>
</dbReference>
<evidence type="ECO:0000256" key="4">
    <source>
        <dbReference type="ARBA" id="ARBA00022842"/>
    </source>
</evidence>
<accession>A0A4Q1KGM7</accession>
<dbReference type="EMBL" id="SBKP01000018">
    <property type="protein sequence ID" value="RXR25963.1"/>
    <property type="molecule type" value="Genomic_DNA"/>
</dbReference>
<gene>
    <name evidence="10" type="ORF">EQG66_13735</name>
</gene>
<keyword evidence="5 10" id="KW-0223">Dioxygenase</keyword>
<dbReference type="InterPro" id="IPR032854">
    <property type="entry name" value="ALKBH3"/>
</dbReference>
<dbReference type="SUPFAM" id="SSF51197">
    <property type="entry name" value="Clavaminate synthase-like"/>
    <property type="match status" value="1"/>
</dbReference>
<dbReference type="AlphaFoldDB" id="A0A4Q1KGM7"/>
<dbReference type="PROSITE" id="PS51471">
    <property type="entry name" value="FE2OG_OXY"/>
    <property type="match status" value="1"/>
</dbReference>
<dbReference type="OrthoDB" id="9796932at2"/>
<keyword evidence="7" id="KW-0408">Iron</keyword>
<evidence type="ECO:0000256" key="7">
    <source>
        <dbReference type="ARBA" id="ARBA00023004"/>
    </source>
</evidence>
<dbReference type="GO" id="GO:0016705">
    <property type="term" value="F:oxidoreductase activity, acting on paired donors, with incorporation or reduction of molecular oxygen"/>
    <property type="evidence" value="ECO:0007669"/>
    <property type="project" value="UniProtKB-ARBA"/>
</dbReference>
<dbReference type="PANTHER" id="PTHR31212:SF4">
    <property type="entry name" value="ALPHA-KETOGLUTARATE-DEPENDENT DIOXYGENASE ALKB HOMOLOG 3"/>
    <property type="match status" value="1"/>
</dbReference>
<dbReference type="GO" id="GO:0051213">
    <property type="term" value="F:dioxygenase activity"/>
    <property type="evidence" value="ECO:0007669"/>
    <property type="project" value="UniProtKB-KW"/>
</dbReference>
<dbReference type="GO" id="GO:0032451">
    <property type="term" value="F:demethylase activity"/>
    <property type="evidence" value="ECO:0007669"/>
    <property type="project" value="UniProtKB-ARBA"/>
</dbReference>